<feature type="compositionally biased region" description="Acidic residues" evidence="1">
    <location>
        <begin position="54"/>
        <end position="67"/>
    </location>
</feature>
<keyword evidence="3" id="KW-1185">Reference proteome</keyword>
<evidence type="ECO:0000313" key="3">
    <source>
        <dbReference type="Proteomes" id="UP001353858"/>
    </source>
</evidence>
<sequence length="110" mass="12166">MRDELVKTNYFSKAKRSGASLRGKSVSVADLSESSDSEIELSLHDSISSIGSEGFEEEEPLPDEGYQEECKGEDKVEEDEIEEMKSKIGIVPKELKSMGFQSMGDILKCP</sequence>
<organism evidence="2 3">
    <name type="scientific">Aquatica leii</name>
    <dbReference type="NCBI Taxonomy" id="1421715"/>
    <lineage>
        <taxon>Eukaryota</taxon>
        <taxon>Metazoa</taxon>
        <taxon>Ecdysozoa</taxon>
        <taxon>Arthropoda</taxon>
        <taxon>Hexapoda</taxon>
        <taxon>Insecta</taxon>
        <taxon>Pterygota</taxon>
        <taxon>Neoptera</taxon>
        <taxon>Endopterygota</taxon>
        <taxon>Coleoptera</taxon>
        <taxon>Polyphaga</taxon>
        <taxon>Elateriformia</taxon>
        <taxon>Elateroidea</taxon>
        <taxon>Lampyridae</taxon>
        <taxon>Luciolinae</taxon>
        <taxon>Aquatica</taxon>
    </lineage>
</organism>
<gene>
    <name evidence="2" type="ORF">RN001_008060</name>
</gene>
<evidence type="ECO:0000313" key="2">
    <source>
        <dbReference type="EMBL" id="KAK4879914.1"/>
    </source>
</evidence>
<feature type="region of interest" description="Disordered" evidence="1">
    <location>
        <begin position="32"/>
        <end position="72"/>
    </location>
</feature>
<dbReference type="EMBL" id="JARPUR010000003">
    <property type="protein sequence ID" value="KAK4879914.1"/>
    <property type="molecule type" value="Genomic_DNA"/>
</dbReference>
<protein>
    <submittedName>
        <fullName evidence="2">Uncharacterized protein</fullName>
    </submittedName>
</protein>
<reference evidence="3" key="1">
    <citation type="submission" date="2023-01" db="EMBL/GenBank/DDBJ databases">
        <title>Key to firefly adult light organ development and bioluminescence: homeobox transcription factors regulate luciferase expression and transportation to peroxisome.</title>
        <authorList>
            <person name="Fu X."/>
        </authorList>
    </citation>
    <scope>NUCLEOTIDE SEQUENCE [LARGE SCALE GENOMIC DNA]</scope>
</reference>
<comment type="caution">
    <text evidence="2">The sequence shown here is derived from an EMBL/GenBank/DDBJ whole genome shotgun (WGS) entry which is preliminary data.</text>
</comment>
<evidence type="ECO:0000256" key="1">
    <source>
        <dbReference type="SAM" id="MobiDB-lite"/>
    </source>
</evidence>
<name>A0AAN7SH43_9COLE</name>
<proteinExistence type="predicted"/>
<dbReference type="AlphaFoldDB" id="A0AAN7SH43"/>
<accession>A0AAN7SH43</accession>
<dbReference type="Proteomes" id="UP001353858">
    <property type="component" value="Unassembled WGS sequence"/>
</dbReference>